<keyword evidence="5" id="KW-0443">Lipid metabolism</keyword>
<keyword evidence="2" id="KW-0732">Signal</keyword>
<dbReference type="InterPro" id="IPR006693">
    <property type="entry name" value="AB_hydrolase_lipase"/>
</dbReference>
<dbReference type="PANTHER" id="PTHR11005">
    <property type="entry name" value="LYSOSOMAL ACID LIPASE-RELATED"/>
    <property type="match status" value="1"/>
</dbReference>
<evidence type="ECO:0000256" key="5">
    <source>
        <dbReference type="ARBA" id="ARBA00023098"/>
    </source>
</evidence>
<accession>A0A1B6EZE8</accession>
<comment type="similarity">
    <text evidence="1 7">Belongs to the AB hydrolase superfamily. Lipase family.</text>
</comment>
<dbReference type="EMBL" id="GECZ01026471">
    <property type="protein sequence ID" value="JAS43298.1"/>
    <property type="molecule type" value="Transcribed_RNA"/>
</dbReference>
<feature type="active site" description="Nucleophile" evidence="8">
    <location>
        <position position="188"/>
    </location>
</feature>
<evidence type="ECO:0000256" key="1">
    <source>
        <dbReference type="ARBA" id="ARBA00010701"/>
    </source>
</evidence>
<dbReference type="PIRSF" id="PIRSF000862">
    <property type="entry name" value="Steryl_ester_lip"/>
    <property type="match status" value="1"/>
</dbReference>
<evidence type="ECO:0000313" key="10">
    <source>
        <dbReference type="EMBL" id="JAS43298.1"/>
    </source>
</evidence>
<evidence type="ECO:0000256" key="2">
    <source>
        <dbReference type="ARBA" id="ARBA00022729"/>
    </source>
</evidence>
<sequence>MCICCTKIEVPLACRVTLKRFLCFLPGLITKSSVARRYAVQKRLRTQTIYEDVVKEFGYPIERHDITTADGYILTYHRIPHGRNHSRGGSGQSRRVVLFSNGILLSSAAALSSRDDLAYGLADADFDVWLGNYRGNMYSRRHTILDPDRDNLFWDFSLHELGAMDLAASIDYILSVTGRQTLLYTGASMGTTMFWVLGATRPEYMEKVESMVAIAPVARPSNSFLVNNWARYYVLHTGFTTLKALDYHEMFPYRQSVGPIVYFMCNTLWLKTMCSRLLNIFGLITGQDWDMKRLLEATKYGPAGISTKVVLHYLQIARAKKFQQYDYGTIENQEYYRSTQPPEYNLKNVTCKAIYFVYSDADLIAAKKDVEWLSEQLPKKPKRILHNVNHLGHVDLALDKNVPQLLVKPLIEFMRNLPD</sequence>
<dbReference type="InterPro" id="IPR029058">
    <property type="entry name" value="AB_hydrolase_fold"/>
</dbReference>
<dbReference type="SUPFAM" id="SSF53474">
    <property type="entry name" value="alpha/beta-Hydrolases"/>
    <property type="match status" value="1"/>
</dbReference>
<keyword evidence="6" id="KW-0325">Glycoprotein</keyword>
<evidence type="ECO:0000256" key="6">
    <source>
        <dbReference type="ARBA" id="ARBA00023180"/>
    </source>
</evidence>
<name>A0A1B6EZE8_9HEMI</name>
<dbReference type="AlphaFoldDB" id="A0A1B6EZE8"/>
<feature type="active site" description="Charge relay system" evidence="8">
    <location>
        <position position="362"/>
    </location>
</feature>
<dbReference type="Gene3D" id="3.40.50.1820">
    <property type="entry name" value="alpha/beta hydrolase"/>
    <property type="match status" value="1"/>
</dbReference>
<gene>
    <name evidence="10" type="ORF">g.24536</name>
</gene>
<proteinExistence type="inferred from homology"/>
<organism evidence="10">
    <name type="scientific">Cuerna arida</name>
    <dbReference type="NCBI Taxonomy" id="1464854"/>
    <lineage>
        <taxon>Eukaryota</taxon>
        <taxon>Metazoa</taxon>
        <taxon>Ecdysozoa</taxon>
        <taxon>Arthropoda</taxon>
        <taxon>Hexapoda</taxon>
        <taxon>Insecta</taxon>
        <taxon>Pterygota</taxon>
        <taxon>Neoptera</taxon>
        <taxon>Paraneoptera</taxon>
        <taxon>Hemiptera</taxon>
        <taxon>Auchenorrhyncha</taxon>
        <taxon>Membracoidea</taxon>
        <taxon>Cicadellidae</taxon>
        <taxon>Cicadellinae</taxon>
        <taxon>Proconiini</taxon>
        <taxon>Cuerna</taxon>
    </lineage>
</organism>
<dbReference type="GO" id="GO:0016788">
    <property type="term" value="F:hydrolase activity, acting on ester bonds"/>
    <property type="evidence" value="ECO:0007669"/>
    <property type="project" value="InterPro"/>
</dbReference>
<dbReference type="FunFam" id="3.40.50.1820:FF:000057">
    <property type="entry name" value="Lipase"/>
    <property type="match status" value="1"/>
</dbReference>
<reference evidence="10" key="1">
    <citation type="submission" date="2015-11" db="EMBL/GenBank/DDBJ databases">
        <title>De novo transcriptome assembly of four potential Pierce s Disease insect vectors from Arizona vineyards.</title>
        <authorList>
            <person name="Tassone E.E."/>
        </authorList>
    </citation>
    <scope>NUCLEOTIDE SEQUENCE</scope>
</reference>
<dbReference type="GO" id="GO:0016042">
    <property type="term" value="P:lipid catabolic process"/>
    <property type="evidence" value="ECO:0007669"/>
    <property type="project" value="UniProtKB-KW"/>
</dbReference>
<feature type="domain" description="Partial AB-hydrolase lipase" evidence="9">
    <location>
        <begin position="52"/>
        <end position="109"/>
    </location>
</feature>
<evidence type="ECO:0000256" key="7">
    <source>
        <dbReference type="PIRNR" id="PIRNR000862"/>
    </source>
</evidence>
<protein>
    <recommendedName>
        <fullName evidence="7">Lipase</fullName>
    </recommendedName>
</protein>
<keyword evidence="3 7" id="KW-0378">Hydrolase</keyword>
<keyword evidence="4 7" id="KW-0442">Lipid degradation</keyword>
<evidence type="ECO:0000256" key="4">
    <source>
        <dbReference type="ARBA" id="ARBA00022963"/>
    </source>
</evidence>
<feature type="active site" description="Charge relay system" evidence="8">
    <location>
        <position position="393"/>
    </location>
</feature>
<evidence type="ECO:0000259" key="9">
    <source>
        <dbReference type="Pfam" id="PF04083"/>
    </source>
</evidence>
<evidence type="ECO:0000256" key="8">
    <source>
        <dbReference type="PIRSR" id="PIRSR000862-1"/>
    </source>
</evidence>
<dbReference type="Pfam" id="PF04083">
    <property type="entry name" value="Abhydro_lipase"/>
    <property type="match status" value="1"/>
</dbReference>
<evidence type="ECO:0000256" key="3">
    <source>
        <dbReference type="ARBA" id="ARBA00022801"/>
    </source>
</evidence>
<dbReference type="InterPro" id="IPR025483">
    <property type="entry name" value="Lipase_euk"/>
</dbReference>